<dbReference type="InterPro" id="IPR015824">
    <property type="entry name" value="Phosphoglycerate_kinase_N"/>
</dbReference>
<dbReference type="PRINTS" id="PR00477">
    <property type="entry name" value="PHGLYCKINASE"/>
</dbReference>
<evidence type="ECO:0000256" key="14">
    <source>
        <dbReference type="PIRSR" id="PIRSR000724-2"/>
    </source>
</evidence>
<comment type="subunit">
    <text evidence="4 12">Monomer.</text>
</comment>
<feature type="binding site" evidence="12 14">
    <location>
        <position position="203"/>
    </location>
    <ligand>
        <name>ATP</name>
        <dbReference type="ChEBI" id="CHEBI:30616"/>
    </ligand>
</feature>
<dbReference type="GO" id="GO:0006094">
    <property type="term" value="P:gluconeogenesis"/>
    <property type="evidence" value="ECO:0007669"/>
    <property type="project" value="TreeGrafter"/>
</dbReference>
<dbReference type="PIRSF" id="PIRSF000724">
    <property type="entry name" value="Pgk"/>
    <property type="match status" value="1"/>
</dbReference>
<dbReference type="UniPathway" id="UPA00109">
    <property type="reaction ID" value="UER00185"/>
</dbReference>
<comment type="subcellular location">
    <subcellularLocation>
        <location evidence="12">Cytoplasm</location>
    </subcellularLocation>
</comment>
<dbReference type="EMBL" id="CP003811">
    <property type="protein sequence ID" value="AIQ87919.1"/>
    <property type="molecule type" value="Genomic_DNA"/>
</dbReference>
<evidence type="ECO:0000256" key="6">
    <source>
        <dbReference type="ARBA" id="ARBA00016471"/>
    </source>
</evidence>
<reference evidence="16 17" key="1">
    <citation type="journal article" date="2014" name="PLoS ONE">
        <title>Genome Information of Methylobacterium oryzae, a Plant-Probiotic Methylotroph in the Phyllosphere.</title>
        <authorList>
            <person name="Kwak M.J."/>
            <person name="Jeong H."/>
            <person name="Madhaiyan M."/>
            <person name="Lee Y."/>
            <person name="Sa T.M."/>
            <person name="Oh T.K."/>
            <person name="Kim J.F."/>
        </authorList>
    </citation>
    <scope>NUCLEOTIDE SEQUENCE [LARGE SCALE GENOMIC DNA]</scope>
    <source>
        <strain evidence="16 17">CBMB20</strain>
    </source>
</reference>
<dbReference type="HAMAP" id="MF_00145">
    <property type="entry name" value="Phosphoglyc_kinase"/>
    <property type="match status" value="1"/>
</dbReference>
<feature type="binding site" evidence="12 13">
    <location>
        <begin position="61"/>
        <end position="64"/>
    </location>
    <ligand>
        <name>substrate</name>
    </ligand>
</feature>
<feature type="binding site" evidence="12">
    <location>
        <position position="153"/>
    </location>
    <ligand>
        <name>substrate</name>
    </ligand>
</feature>
<accession>A0A089Q005</accession>
<evidence type="ECO:0000313" key="17">
    <source>
        <dbReference type="Proteomes" id="UP000029492"/>
    </source>
</evidence>
<dbReference type="PROSITE" id="PS00111">
    <property type="entry name" value="PGLYCERATE_KINASE"/>
    <property type="match status" value="1"/>
</dbReference>
<dbReference type="Gene3D" id="3.40.50.1260">
    <property type="entry name" value="Phosphoglycerate kinase, N-terminal domain"/>
    <property type="match status" value="2"/>
</dbReference>
<feature type="binding site" evidence="13">
    <location>
        <position position="153"/>
    </location>
    <ligand>
        <name>(2R)-3-phosphoglycerate</name>
        <dbReference type="ChEBI" id="CHEBI:58272"/>
    </ligand>
</feature>
<feature type="binding site" evidence="12">
    <location>
        <position position="38"/>
    </location>
    <ligand>
        <name>substrate</name>
    </ligand>
</feature>
<dbReference type="PANTHER" id="PTHR11406">
    <property type="entry name" value="PHOSPHOGLYCERATE KINASE"/>
    <property type="match status" value="1"/>
</dbReference>
<dbReference type="RefSeq" id="WP_043755049.1">
    <property type="nucleotide sequence ID" value="NZ_CP003811.1"/>
</dbReference>
<keyword evidence="10 12" id="KW-0067">ATP-binding</keyword>
<organism evidence="16 17">
    <name type="scientific">Methylobacterium oryzae CBMB20</name>
    <dbReference type="NCBI Taxonomy" id="693986"/>
    <lineage>
        <taxon>Bacteria</taxon>
        <taxon>Pseudomonadati</taxon>
        <taxon>Pseudomonadota</taxon>
        <taxon>Alphaproteobacteria</taxon>
        <taxon>Hyphomicrobiales</taxon>
        <taxon>Methylobacteriaceae</taxon>
        <taxon>Methylobacterium</taxon>
    </lineage>
</organism>
<feature type="binding site" evidence="13">
    <location>
        <position position="120"/>
    </location>
    <ligand>
        <name>(2R)-3-phosphoglycerate</name>
        <dbReference type="ChEBI" id="CHEBI:58272"/>
    </ligand>
</feature>
<evidence type="ECO:0000256" key="3">
    <source>
        <dbReference type="ARBA" id="ARBA00008982"/>
    </source>
</evidence>
<dbReference type="EC" id="2.7.2.3" evidence="5 12"/>
<dbReference type="InterPro" id="IPR036043">
    <property type="entry name" value="Phosphoglycerate_kinase_sf"/>
</dbReference>
<dbReference type="InterPro" id="IPR001576">
    <property type="entry name" value="Phosphoglycerate_kinase"/>
</dbReference>
<evidence type="ECO:0000256" key="12">
    <source>
        <dbReference type="HAMAP-Rule" id="MF_00145"/>
    </source>
</evidence>
<feature type="binding site" evidence="12">
    <location>
        <position position="120"/>
    </location>
    <ligand>
        <name>substrate</name>
    </ligand>
</feature>
<gene>
    <name evidence="12" type="primary">pgk</name>
    <name evidence="16" type="ORF">MOC_0164</name>
</gene>
<evidence type="ECO:0000256" key="13">
    <source>
        <dbReference type="PIRSR" id="PIRSR000724-1"/>
    </source>
</evidence>
<evidence type="ECO:0000256" key="15">
    <source>
        <dbReference type="RuleBase" id="RU000532"/>
    </source>
</evidence>
<dbReference type="Pfam" id="PF00162">
    <property type="entry name" value="PGK"/>
    <property type="match status" value="1"/>
</dbReference>
<comment type="pathway">
    <text evidence="2 12">Carbohydrate degradation; glycolysis; pyruvate from D-glyceraldehyde 3-phosphate: step 2/5.</text>
</comment>
<keyword evidence="9 12" id="KW-0418">Kinase</keyword>
<dbReference type="eggNOG" id="COG0126">
    <property type="taxonomic scope" value="Bacteria"/>
</dbReference>
<feature type="binding site" evidence="12 14">
    <location>
        <position position="325"/>
    </location>
    <ligand>
        <name>ATP</name>
        <dbReference type="ChEBI" id="CHEBI:30616"/>
    </ligand>
</feature>
<dbReference type="GO" id="GO:0005524">
    <property type="term" value="F:ATP binding"/>
    <property type="evidence" value="ECO:0007669"/>
    <property type="project" value="UniProtKB-KW"/>
</dbReference>
<name>A0A089Q005_9HYPH</name>
<evidence type="ECO:0000256" key="2">
    <source>
        <dbReference type="ARBA" id="ARBA00004838"/>
    </source>
</evidence>
<evidence type="ECO:0000256" key="1">
    <source>
        <dbReference type="ARBA" id="ARBA00000642"/>
    </source>
</evidence>
<sequence length="400" mass="41317">MSAFRTLDDAGSLKGKRVLMRVDLNVPMENGRVTDATRIARVAPTIREVAEQGARVILLAHFGRPKGKREPKDSLEPVVPALGAALGHTVAFAADCVGDAAAQAVAALKDGDVLLLENTRYHPGEEKNDAAFADALAANGDVYVNEAFSAAHRAHASTEGLAHRLPAYAGREMQAELDALTKGLESPQRPVIALVGGAKVSSKIDLLENLVAKVDMLVIGGGMANTFLHAQGKAVGKSLCEKDLAETATRILAAAEKAGCRIILPVDAVAATEFKAQAPHETVPVDSVPDASMILDAGPRSVAEINAAIDGAKTLVWNGPLGAFELTPFDAATVAAAKHAAARTKDGQLVSVAGGGDTVAALNHAGVAQDFTYVSTAGGAFLEWLEGKALPGVEALRAKG</sequence>
<dbReference type="Proteomes" id="UP000029492">
    <property type="component" value="Chromosome"/>
</dbReference>
<comment type="similarity">
    <text evidence="3 12 15">Belongs to the phosphoglycerate kinase family.</text>
</comment>
<dbReference type="GO" id="GO:0005829">
    <property type="term" value="C:cytosol"/>
    <property type="evidence" value="ECO:0007669"/>
    <property type="project" value="TreeGrafter"/>
</dbReference>
<comment type="catalytic activity">
    <reaction evidence="1 12 15">
        <text>(2R)-3-phosphoglycerate + ATP = (2R)-3-phospho-glyceroyl phosphate + ADP</text>
        <dbReference type="Rhea" id="RHEA:14801"/>
        <dbReference type="ChEBI" id="CHEBI:30616"/>
        <dbReference type="ChEBI" id="CHEBI:57604"/>
        <dbReference type="ChEBI" id="CHEBI:58272"/>
        <dbReference type="ChEBI" id="CHEBI:456216"/>
        <dbReference type="EC" id="2.7.2.3"/>
    </reaction>
</comment>
<dbReference type="AlphaFoldDB" id="A0A089Q005"/>
<keyword evidence="12" id="KW-0963">Cytoplasm</keyword>
<feature type="binding site" evidence="12 13">
    <location>
        <begin position="23"/>
        <end position="25"/>
    </location>
    <ligand>
        <name>substrate</name>
    </ligand>
</feature>
<dbReference type="GO" id="GO:0006096">
    <property type="term" value="P:glycolytic process"/>
    <property type="evidence" value="ECO:0007669"/>
    <property type="project" value="UniProtKB-UniRule"/>
</dbReference>
<evidence type="ECO:0000256" key="5">
    <source>
        <dbReference type="ARBA" id="ARBA00013061"/>
    </source>
</evidence>
<dbReference type="InterPro" id="IPR015911">
    <property type="entry name" value="Phosphoglycerate_kinase_CS"/>
</dbReference>
<evidence type="ECO:0000256" key="7">
    <source>
        <dbReference type="ARBA" id="ARBA00022679"/>
    </source>
</evidence>
<dbReference type="FunFam" id="3.40.50.1260:FF:000001">
    <property type="entry name" value="Phosphoglycerate kinase"/>
    <property type="match status" value="1"/>
</dbReference>
<keyword evidence="8 12" id="KW-0547">Nucleotide-binding</keyword>
<dbReference type="SUPFAM" id="SSF53748">
    <property type="entry name" value="Phosphoglycerate kinase"/>
    <property type="match status" value="1"/>
</dbReference>
<keyword evidence="17" id="KW-1185">Reference proteome</keyword>
<evidence type="ECO:0000256" key="4">
    <source>
        <dbReference type="ARBA" id="ARBA00011245"/>
    </source>
</evidence>
<keyword evidence="11 12" id="KW-0324">Glycolysis</keyword>
<dbReference type="GO" id="GO:0004618">
    <property type="term" value="F:phosphoglycerate kinase activity"/>
    <property type="evidence" value="ECO:0007669"/>
    <property type="project" value="UniProtKB-UniRule"/>
</dbReference>
<evidence type="ECO:0000256" key="8">
    <source>
        <dbReference type="ARBA" id="ARBA00022741"/>
    </source>
</evidence>
<evidence type="ECO:0000256" key="9">
    <source>
        <dbReference type="ARBA" id="ARBA00022777"/>
    </source>
</evidence>
<keyword evidence="7 12" id="KW-0808">Transferase</keyword>
<proteinExistence type="inferred from homology"/>
<evidence type="ECO:0000313" key="16">
    <source>
        <dbReference type="EMBL" id="AIQ87919.1"/>
    </source>
</evidence>
<feature type="binding site" evidence="13">
    <location>
        <position position="38"/>
    </location>
    <ligand>
        <name>(2R)-3-phosphoglycerate</name>
        <dbReference type="ChEBI" id="CHEBI:58272"/>
    </ligand>
</feature>
<comment type="caution">
    <text evidence="12">Lacks conserved residue(s) required for the propagation of feature annotation.</text>
</comment>
<dbReference type="HOGENOM" id="CLU_025427_0_2_5"/>
<dbReference type="KEGG" id="mor:MOC_0164"/>
<protein>
    <recommendedName>
        <fullName evidence="6 12">Phosphoglycerate kinase</fullName>
        <ecNumber evidence="5 12">2.7.2.3</ecNumber>
    </recommendedName>
</protein>
<evidence type="ECO:0000256" key="11">
    <source>
        <dbReference type="ARBA" id="ARBA00023152"/>
    </source>
</evidence>
<dbReference type="PANTHER" id="PTHR11406:SF23">
    <property type="entry name" value="PHOSPHOGLYCERATE KINASE 1, CHLOROPLASTIC-RELATED"/>
    <property type="match status" value="1"/>
</dbReference>
<feature type="binding site" evidence="12 14">
    <location>
        <begin position="355"/>
        <end position="358"/>
    </location>
    <ligand>
        <name>ATP</name>
        <dbReference type="ChEBI" id="CHEBI:30616"/>
    </ligand>
</feature>
<evidence type="ECO:0000256" key="10">
    <source>
        <dbReference type="ARBA" id="ARBA00022840"/>
    </source>
</evidence>
<dbReference type="STRING" id="693986.MOC_0164"/>
<dbReference type="GO" id="GO:0043531">
    <property type="term" value="F:ADP binding"/>
    <property type="evidence" value="ECO:0007669"/>
    <property type="project" value="TreeGrafter"/>
</dbReference>
<dbReference type="FunFam" id="3.40.50.1260:FF:000006">
    <property type="entry name" value="Phosphoglycerate kinase"/>
    <property type="match status" value="1"/>
</dbReference>